<sequence length="336" mass="38644">MKYFCKMACAGLLLFVLAMGFSGCQTKIEYSNPIVEQRADPWVIKGDNDMYYYVATAPEYDRIEIRKSATINGLTNAEAKVIWTKHTTGVMGHHIWAPELHRTNGKWYIYFAAGEAEHVWNIRMYALSNDSEDPTTGEWKEEGRIYTDNESFSLDATTFEHKGKLYYIWAQHVREGENTSLLISEMETPIKLKGEEVVICDPEYDWERTGYNVNEGPAVLKKNGKIFVTYSASATDHNYCVGLLWADEDADLMNPDSWNKSEKPVFYTNEAIKRYGPGHNSFTVAEDGKTDVMIYHARDYKELQGSPLSDPNRHTRARTIKWTEEGFPDFRQNEDD</sequence>
<comment type="caution">
    <text evidence="9">The sequence shown here is derived from an EMBL/GenBank/DDBJ whole genome shotgun (WGS) entry which is preliminary data.</text>
</comment>
<dbReference type="GO" id="GO:0004553">
    <property type="term" value="F:hydrolase activity, hydrolyzing O-glycosyl compounds"/>
    <property type="evidence" value="ECO:0007669"/>
    <property type="project" value="InterPro"/>
</dbReference>
<dbReference type="InterPro" id="IPR006710">
    <property type="entry name" value="Glyco_hydro_43"/>
</dbReference>
<keyword evidence="4 7" id="KW-0326">Glycosidase</keyword>
<keyword evidence="2 8" id="KW-0732">Signal</keyword>
<evidence type="ECO:0000256" key="1">
    <source>
        <dbReference type="ARBA" id="ARBA00009865"/>
    </source>
</evidence>
<dbReference type="SUPFAM" id="SSF75005">
    <property type="entry name" value="Arabinanase/levansucrase/invertase"/>
    <property type="match status" value="1"/>
</dbReference>
<protein>
    <submittedName>
        <fullName evidence="9">Glycoside hydrolase family 43 protein</fullName>
    </submittedName>
</protein>
<evidence type="ECO:0000313" key="10">
    <source>
        <dbReference type="Proteomes" id="UP001207408"/>
    </source>
</evidence>
<evidence type="ECO:0000256" key="3">
    <source>
        <dbReference type="ARBA" id="ARBA00022801"/>
    </source>
</evidence>
<evidence type="ECO:0000256" key="7">
    <source>
        <dbReference type="RuleBase" id="RU361187"/>
    </source>
</evidence>
<dbReference type="PROSITE" id="PS51257">
    <property type="entry name" value="PROKAR_LIPOPROTEIN"/>
    <property type="match status" value="1"/>
</dbReference>
<keyword evidence="10" id="KW-1185">Reference proteome</keyword>
<dbReference type="Gene3D" id="2.115.10.20">
    <property type="entry name" value="Glycosyl hydrolase domain, family 43"/>
    <property type="match status" value="1"/>
</dbReference>
<dbReference type="PANTHER" id="PTHR43817:SF1">
    <property type="entry name" value="HYDROLASE, FAMILY 43, PUTATIVE (AFU_ORTHOLOGUE AFUA_3G01660)-RELATED"/>
    <property type="match status" value="1"/>
</dbReference>
<evidence type="ECO:0000256" key="4">
    <source>
        <dbReference type="ARBA" id="ARBA00023295"/>
    </source>
</evidence>
<dbReference type="PIRSF" id="PIRSF025414">
    <property type="entry name" value="Alpha-L-arabinofuranosidase"/>
    <property type="match status" value="1"/>
</dbReference>
<dbReference type="RefSeq" id="WP_301198698.1">
    <property type="nucleotide sequence ID" value="NZ_JAPDPI010000010.1"/>
</dbReference>
<proteinExistence type="inferred from homology"/>
<evidence type="ECO:0000256" key="8">
    <source>
        <dbReference type="SAM" id="SignalP"/>
    </source>
</evidence>
<evidence type="ECO:0000256" key="5">
    <source>
        <dbReference type="PIRSR" id="PIRSR606710-1"/>
    </source>
</evidence>
<feature type="chain" id="PRO_5042107834" evidence="8">
    <location>
        <begin position="21"/>
        <end position="336"/>
    </location>
</feature>
<reference evidence="9" key="1">
    <citation type="submission" date="2022-10" db="EMBL/GenBank/DDBJ databases">
        <authorList>
            <person name="Yu W.X."/>
        </authorList>
    </citation>
    <scope>NUCLEOTIDE SEQUENCE</scope>
    <source>
        <strain evidence="9">D04</strain>
    </source>
</reference>
<keyword evidence="3 7" id="KW-0378">Hydrolase</keyword>
<evidence type="ECO:0000313" key="9">
    <source>
        <dbReference type="EMBL" id="MCW3805327.1"/>
    </source>
</evidence>
<feature type="signal peptide" evidence="8">
    <location>
        <begin position="1"/>
        <end position="20"/>
    </location>
</feature>
<dbReference type="InterPro" id="IPR016828">
    <property type="entry name" value="Alpha-L-arabinofuranosidase"/>
</dbReference>
<dbReference type="AlphaFoldDB" id="A0AAE3SJ42"/>
<gene>
    <name evidence="9" type="ORF">OM074_06790</name>
</gene>
<dbReference type="Proteomes" id="UP001207408">
    <property type="component" value="Unassembled WGS sequence"/>
</dbReference>
<comment type="similarity">
    <text evidence="1 7">Belongs to the glycosyl hydrolase 43 family.</text>
</comment>
<dbReference type="GO" id="GO:0005975">
    <property type="term" value="P:carbohydrate metabolic process"/>
    <property type="evidence" value="ECO:0007669"/>
    <property type="project" value="InterPro"/>
</dbReference>
<dbReference type="EMBL" id="JAPDPI010000010">
    <property type="protein sequence ID" value="MCW3805327.1"/>
    <property type="molecule type" value="Genomic_DNA"/>
</dbReference>
<accession>A0AAE3SJ42</accession>
<evidence type="ECO:0000256" key="2">
    <source>
        <dbReference type="ARBA" id="ARBA00022729"/>
    </source>
</evidence>
<feature type="active site" description="Proton acceptor" evidence="5">
    <location>
        <position position="40"/>
    </location>
</feature>
<organism evidence="9 10">
    <name type="scientific">Plebeiibacterium marinum</name>
    <dbReference type="NCBI Taxonomy" id="2992111"/>
    <lineage>
        <taxon>Bacteria</taxon>
        <taxon>Pseudomonadati</taxon>
        <taxon>Bacteroidota</taxon>
        <taxon>Bacteroidia</taxon>
        <taxon>Marinilabiliales</taxon>
        <taxon>Marinilabiliaceae</taxon>
        <taxon>Plebeiibacterium</taxon>
    </lineage>
</organism>
<dbReference type="CDD" id="cd18817">
    <property type="entry name" value="GH43f_LbAraf43-like"/>
    <property type="match status" value="1"/>
</dbReference>
<feature type="site" description="Important for catalytic activity, responsible for pKa modulation of the active site Glu and correct orientation of both the proton donor and substrate" evidence="6">
    <location>
        <position position="155"/>
    </location>
</feature>
<dbReference type="PANTHER" id="PTHR43817">
    <property type="entry name" value="GLYCOSYL HYDROLASE"/>
    <property type="match status" value="1"/>
</dbReference>
<dbReference type="Pfam" id="PF04616">
    <property type="entry name" value="Glyco_hydro_43"/>
    <property type="match status" value="1"/>
</dbReference>
<name>A0AAE3SJ42_9BACT</name>
<dbReference type="InterPro" id="IPR023296">
    <property type="entry name" value="Glyco_hydro_beta-prop_sf"/>
</dbReference>
<feature type="active site" description="Proton donor" evidence="5">
    <location>
        <position position="215"/>
    </location>
</feature>
<evidence type="ECO:0000256" key="6">
    <source>
        <dbReference type="PIRSR" id="PIRSR606710-2"/>
    </source>
</evidence>